<reference evidence="2" key="1">
    <citation type="journal article" date="2021" name="Open Biol.">
        <title>Shared evolutionary footprints suggest mitochondrial oxidative damage underlies multiple complex I losses in fungi.</title>
        <authorList>
            <person name="Schikora-Tamarit M.A."/>
            <person name="Marcet-Houben M."/>
            <person name="Nosek J."/>
            <person name="Gabaldon T."/>
        </authorList>
    </citation>
    <scope>NUCLEOTIDE SEQUENCE</scope>
    <source>
        <strain evidence="2">CBS2887</strain>
    </source>
</reference>
<accession>A0A9P8Q9K5</accession>
<organism evidence="2 3">
    <name type="scientific">Wickerhamomyces pijperi</name>
    <name type="common">Yeast</name>
    <name type="synonym">Pichia pijperi</name>
    <dbReference type="NCBI Taxonomy" id="599730"/>
    <lineage>
        <taxon>Eukaryota</taxon>
        <taxon>Fungi</taxon>
        <taxon>Dikarya</taxon>
        <taxon>Ascomycota</taxon>
        <taxon>Saccharomycotina</taxon>
        <taxon>Saccharomycetes</taxon>
        <taxon>Phaffomycetales</taxon>
        <taxon>Wickerhamomycetaceae</taxon>
        <taxon>Wickerhamomyces</taxon>
    </lineage>
</organism>
<protein>
    <submittedName>
        <fullName evidence="2">Uncharacterized protein</fullName>
    </submittedName>
</protein>
<dbReference type="EMBL" id="JAEUBG010001338">
    <property type="protein sequence ID" value="KAH3686548.1"/>
    <property type="molecule type" value="Genomic_DNA"/>
</dbReference>
<name>A0A9P8Q9K5_WICPI</name>
<comment type="caution">
    <text evidence="2">The sequence shown here is derived from an EMBL/GenBank/DDBJ whole genome shotgun (WGS) entry which is preliminary data.</text>
</comment>
<evidence type="ECO:0000256" key="1">
    <source>
        <dbReference type="SAM" id="MobiDB-lite"/>
    </source>
</evidence>
<gene>
    <name evidence="2" type="ORF">WICPIJ_002470</name>
</gene>
<proteinExistence type="predicted"/>
<reference evidence="2" key="2">
    <citation type="submission" date="2021-01" db="EMBL/GenBank/DDBJ databases">
        <authorList>
            <person name="Schikora-Tamarit M.A."/>
        </authorList>
    </citation>
    <scope>NUCLEOTIDE SEQUENCE</scope>
    <source>
        <strain evidence="2">CBS2887</strain>
    </source>
</reference>
<sequence>MLVLFEFTVGDIDPWDELISIWSVLIELLDGAPDKYSREWNGSPDPVANIPAPLMALLATETEMTEFLWPCNIKRASPLFLSQKITPRSLEPDKRYSLSGVAHTERTKSLWPIVLVASAVFDFRVQSFNEEPSGGITDSNDAVKRARSDELPIWRNSNCGDPVFDGQGQVTFTGSDVPDSNGTVAGTRDQS</sequence>
<evidence type="ECO:0000313" key="3">
    <source>
        <dbReference type="Proteomes" id="UP000774326"/>
    </source>
</evidence>
<dbReference type="AlphaFoldDB" id="A0A9P8Q9K5"/>
<keyword evidence="3" id="KW-1185">Reference proteome</keyword>
<feature type="region of interest" description="Disordered" evidence="1">
    <location>
        <begin position="172"/>
        <end position="191"/>
    </location>
</feature>
<dbReference type="Proteomes" id="UP000774326">
    <property type="component" value="Unassembled WGS sequence"/>
</dbReference>
<dbReference type="OrthoDB" id="3057585at2759"/>
<evidence type="ECO:0000313" key="2">
    <source>
        <dbReference type="EMBL" id="KAH3686548.1"/>
    </source>
</evidence>